<organism evidence="9 10">
    <name type="scientific">Pseudomonas knackmussii (strain DSM 6978 / CCUG 54928 / LMG 23759 / B13)</name>
    <dbReference type="NCBI Taxonomy" id="1301098"/>
    <lineage>
        <taxon>Bacteria</taxon>
        <taxon>Pseudomonadati</taxon>
        <taxon>Pseudomonadota</taxon>
        <taxon>Gammaproteobacteria</taxon>
        <taxon>Pseudomonadales</taxon>
        <taxon>Pseudomonadaceae</taxon>
        <taxon>Pseudomonas</taxon>
    </lineage>
</organism>
<reference evidence="9 10" key="1">
    <citation type="submission" date="2013-03" db="EMBL/GenBank/DDBJ databases">
        <authorList>
            <person name="Linke B."/>
        </authorList>
    </citation>
    <scope>NUCLEOTIDE SEQUENCE [LARGE SCALE GENOMIC DNA]</scope>
    <source>
        <strain evidence="9 10">B13</strain>
    </source>
</reference>
<sequence length="361" mass="40330">MRKLLVLLEGGLLLAGLLLGLAGWEQHRALQQPLQLTEERLLDVPSGATPGALLARLQDEEVLHGAFWLRLYWRFNLSGQALHSGEYRLKPGMDGADLLALWREGDVVQYSLTLVEGWTFHQFRELLARQPKLEATLAGLSDAEVMKRLGKADIAPEGHFFPDTYRYVRGMRDIDLLKQAYQRMDKILKEEWDGRGQDLPYANSYQALIMASLIEKETGVPQERAQIAGVFVRRLEKNMLLQTDPTVIYGMGERYTGKISRADLREPTPYNTYVVAGLPPTPIAMPGRDAIHAALNPADGQSLYFVARGDGSHVFSDNLDDHNKAVQEFQLKRRADYRSSPAPAAANAPAEASEQAPAQQQ</sequence>
<dbReference type="Pfam" id="PF02618">
    <property type="entry name" value="YceG"/>
    <property type="match status" value="1"/>
</dbReference>
<dbReference type="GO" id="GO:0071555">
    <property type="term" value="P:cell wall organization"/>
    <property type="evidence" value="ECO:0007669"/>
    <property type="project" value="UniProtKB-KW"/>
</dbReference>
<dbReference type="InterPro" id="IPR003770">
    <property type="entry name" value="MLTG-like"/>
</dbReference>
<dbReference type="Gene3D" id="3.30.160.60">
    <property type="entry name" value="Classic Zinc Finger"/>
    <property type="match status" value="1"/>
</dbReference>
<dbReference type="STRING" id="1301098.PKB_3732"/>
<feature type="compositionally biased region" description="Low complexity" evidence="8">
    <location>
        <begin position="339"/>
        <end position="361"/>
    </location>
</feature>
<feature type="site" description="Important for catalytic activity" evidence="7">
    <location>
        <position position="217"/>
    </location>
</feature>
<keyword evidence="3 7" id="KW-1133">Transmembrane helix</keyword>
<evidence type="ECO:0000256" key="4">
    <source>
        <dbReference type="ARBA" id="ARBA00023136"/>
    </source>
</evidence>
<comment type="function">
    <text evidence="7">Functions as a peptidoglycan terminase that cleaves nascent peptidoglycan strands endolytically to terminate their elongation.</text>
</comment>
<dbReference type="Proteomes" id="UP000025241">
    <property type="component" value="Chromosome I"/>
</dbReference>
<dbReference type="EMBL" id="HG322950">
    <property type="protein sequence ID" value="CDF85070.1"/>
    <property type="molecule type" value="Genomic_DNA"/>
</dbReference>
<dbReference type="EC" id="4.2.2.29" evidence="7"/>
<keyword evidence="10" id="KW-1185">Reference proteome</keyword>
<comment type="similarity">
    <text evidence="7">Belongs to the transglycosylase MltG family.</text>
</comment>
<dbReference type="GO" id="GO:0005886">
    <property type="term" value="C:plasma membrane"/>
    <property type="evidence" value="ECO:0007669"/>
    <property type="project" value="UniProtKB-UniRule"/>
</dbReference>
<evidence type="ECO:0000256" key="1">
    <source>
        <dbReference type="ARBA" id="ARBA00022475"/>
    </source>
</evidence>
<dbReference type="RefSeq" id="WP_043253441.1">
    <property type="nucleotide sequence ID" value="NZ_HG322950.1"/>
</dbReference>
<dbReference type="PATRIC" id="fig|1301098.3.peg.3740"/>
<keyword evidence="1 7" id="KW-1003">Cell membrane</keyword>
<dbReference type="KEGG" id="pkc:PKB_3732"/>
<keyword evidence="6 7" id="KW-0961">Cell wall biogenesis/degradation</keyword>
<dbReference type="HAMAP" id="MF_02065">
    <property type="entry name" value="MltG"/>
    <property type="match status" value="1"/>
</dbReference>
<evidence type="ECO:0000256" key="6">
    <source>
        <dbReference type="ARBA" id="ARBA00023316"/>
    </source>
</evidence>
<dbReference type="Gene3D" id="3.30.1490.480">
    <property type="entry name" value="Endolytic murein transglycosylase"/>
    <property type="match status" value="1"/>
</dbReference>
<proteinExistence type="inferred from homology"/>
<keyword evidence="7" id="KW-0997">Cell inner membrane</keyword>
<evidence type="ECO:0000256" key="3">
    <source>
        <dbReference type="ARBA" id="ARBA00022989"/>
    </source>
</evidence>
<dbReference type="NCBIfam" id="TIGR00247">
    <property type="entry name" value="endolytic transglycosylase MltG"/>
    <property type="match status" value="1"/>
</dbReference>
<dbReference type="AlphaFoldDB" id="A0A024HJ71"/>
<evidence type="ECO:0000313" key="9">
    <source>
        <dbReference type="EMBL" id="CDF85070.1"/>
    </source>
</evidence>
<evidence type="ECO:0000256" key="7">
    <source>
        <dbReference type="HAMAP-Rule" id="MF_02065"/>
    </source>
</evidence>
<dbReference type="FunFam" id="3.30.160.60:FF:000242">
    <property type="entry name" value="Endolytic murein transglycosylase"/>
    <property type="match status" value="1"/>
</dbReference>
<evidence type="ECO:0000313" key="10">
    <source>
        <dbReference type="Proteomes" id="UP000025241"/>
    </source>
</evidence>
<evidence type="ECO:0000256" key="2">
    <source>
        <dbReference type="ARBA" id="ARBA00022692"/>
    </source>
</evidence>
<comment type="catalytic activity">
    <reaction evidence="7">
        <text>a peptidoglycan chain = a peptidoglycan chain with N-acetyl-1,6-anhydromuramyl-[peptide] at the reducing end + a peptidoglycan chain with N-acetylglucosamine at the non-reducing end.</text>
        <dbReference type="EC" id="4.2.2.29"/>
    </reaction>
</comment>
<keyword evidence="5 7" id="KW-0456">Lyase</keyword>
<keyword evidence="2 7" id="KW-0812">Transmembrane</keyword>
<evidence type="ECO:0000256" key="5">
    <source>
        <dbReference type="ARBA" id="ARBA00023239"/>
    </source>
</evidence>
<keyword evidence="4 7" id="KW-0472">Membrane</keyword>
<dbReference type="CDD" id="cd08010">
    <property type="entry name" value="MltG_like"/>
    <property type="match status" value="1"/>
</dbReference>
<evidence type="ECO:0000256" key="8">
    <source>
        <dbReference type="SAM" id="MobiDB-lite"/>
    </source>
</evidence>
<name>A0A024HJ71_PSEKB</name>
<dbReference type="OrthoDB" id="9814591at2"/>
<accession>A0A024HJ71</accession>
<dbReference type="PANTHER" id="PTHR30518">
    <property type="entry name" value="ENDOLYTIC MUREIN TRANSGLYCOSYLASE"/>
    <property type="match status" value="1"/>
</dbReference>
<dbReference type="GO" id="GO:0009252">
    <property type="term" value="P:peptidoglycan biosynthetic process"/>
    <property type="evidence" value="ECO:0007669"/>
    <property type="project" value="UniProtKB-UniRule"/>
</dbReference>
<dbReference type="HOGENOM" id="CLU_025574_0_2_6"/>
<reference evidence="9 10" key="2">
    <citation type="submission" date="2014-05" db="EMBL/GenBank/DDBJ databases">
        <title>Genome sequence of the 3-chlorobenzoate degrading bacterium Pseudomonas knackmussii B13 shows multiple evidence for horizontal gene transfer.</title>
        <authorList>
            <person name="Miyazaki R."/>
            <person name="Bertelli C."/>
            <person name="Falquet L."/>
            <person name="Robinson-Rechavi M."/>
            <person name="Gharib W."/>
            <person name="Roy S."/>
            <person name="Van der Meer J.R."/>
        </authorList>
    </citation>
    <scope>NUCLEOTIDE SEQUENCE [LARGE SCALE GENOMIC DNA]</scope>
    <source>
        <strain evidence="9 10">B13</strain>
    </source>
</reference>
<dbReference type="eggNOG" id="COG1559">
    <property type="taxonomic scope" value="Bacteria"/>
</dbReference>
<gene>
    <name evidence="7" type="primary">mltG</name>
    <name evidence="9" type="ORF">PKB_3732</name>
</gene>
<protein>
    <recommendedName>
        <fullName evidence="7">Endolytic murein transglycosylase</fullName>
        <ecNumber evidence="7">4.2.2.29</ecNumber>
    </recommendedName>
    <alternativeName>
        <fullName evidence="7">Peptidoglycan lytic transglycosylase</fullName>
    </alternativeName>
    <alternativeName>
        <fullName evidence="7">Peptidoglycan polymerization terminase</fullName>
    </alternativeName>
</protein>
<dbReference type="GO" id="GO:0008932">
    <property type="term" value="F:lytic endotransglycosylase activity"/>
    <property type="evidence" value="ECO:0007669"/>
    <property type="project" value="UniProtKB-UniRule"/>
</dbReference>
<feature type="region of interest" description="Disordered" evidence="8">
    <location>
        <begin position="332"/>
        <end position="361"/>
    </location>
</feature>
<dbReference type="PANTHER" id="PTHR30518:SF2">
    <property type="entry name" value="ENDOLYTIC MUREIN TRANSGLYCOSYLASE"/>
    <property type="match status" value="1"/>
</dbReference>